<dbReference type="EMBL" id="CP064788">
    <property type="protein sequence ID" value="QSG07562.1"/>
    <property type="molecule type" value="Genomic_DNA"/>
</dbReference>
<organism evidence="2 3">
    <name type="scientific">Halapricum desulfuricans</name>
    <dbReference type="NCBI Taxonomy" id="2841257"/>
    <lineage>
        <taxon>Archaea</taxon>
        <taxon>Methanobacteriati</taxon>
        <taxon>Methanobacteriota</taxon>
        <taxon>Stenosarchaea group</taxon>
        <taxon>Halobacteria</taxon>
        <taxon>Halobacteriales</taxon>
        <taxon>Haloarculaceae</taxon>
        <taxon>Halapricum</taxon>
    </lineage>
</organism>
<evidence type="ECO:0000313" key="2">
    <source>
        <dbReference type="EMBL" id="QSG07562.1"/>
    </source>
</evidence>
<dbReference type="KEGG" id="hds:HSR122_0145"/>
<protein>
    <submittedName>
        <fullName evidence="2">Uncharacterized protein</fullName>
    </submittedName>
</protein>
<evidence type="ECO:0000313" key="3">
    <source>
        <dbReference type="Proteomes" id="UP000662973"/>
    </source>
</evidence>
<sequence>MLTLFPSGFVEQQVNIFAHGAGLVWGAIIATAMWIGSSYSAQSFKS</sequence>
<dbReference type="AlphaFoldDB" id="A0A897N3L2"/>
<keyword evidence="1" id="KW-1133">Transmembrane helix</keyword>
<keyword evidence="3" id="KW-1185">Reference proteome</keyword>
<accession>A0A897N3L2</accession>
<feature type="transmembrane region" description="Helical" evidence="1">
    <location>
        <begin position="16"/>
        <end position="36"/>
    </location>
</feature>
<evidence type="ECO:0000256" key="1">
    <source>
        <dbReference type="SAM" id="Phobius"/>
    </source>
</evidence>
<gene>
    <name evidence="2" type="ORF">HSR122_0145</name>
</gene>
<proteinExistence type="predicted"/>
<keyword evidence="1" id="KW-0812">Transmembrane</keyword>
<reference evidence="2 3" key="1">
    <citation type="submission" date="2020-11" db="EMBL/GenBank/DDBJ databases">
        <title>Carbohydrate-dependent, anaerobic sulfur respiration: A novel catabolism in halophilic archaea.</title>
        <authorList>
            <person name="Sorokin D.Y."/>
            <person name="Messina E."/>
            <person name="Smedile F."/>
            <person name="La Cono V."/>
            <person name="Hallsworth J.E."/>
            <person name="Yakimov M.M."/>
        </authorList>
    </citation>
    <scope>NUCLEOTIDE SEQUENCE [LARGE SCALE GENOMIC DNA]</scope>
    <source>
        <strain evidence="2 3">HSR12-2</strain>
    </source>
</reference>
<name>A0A897N3L2_9EURY</name>
<keyword evidence="1" id="KW-0472">Membrane</keyword>
<dbReference type="Proteomes" id="UP000662973">
    <property type="component" value="Chromosome"/>
</dbReference>